<reference evidence="2" key="1">
    <citation type="journal article" date="2019" name="Int. J. Syst. Evol. Microbiol.">
        <title>The Global Catalogue of Microorganisms (GCM) 10K type strain sequencing project: providing services to taxonomists for standard genome sequencing and annotation.</title>
        <authorList>
            <consortium name="The Broad Institute Genomics Platform"/>
            <consortium name="The Broad Institute Genome Sequencing Center for Infectious Disease"/>
            <person name="Wu L."/>
            <person name="Ma J."/>
        </authorList>
    </citation>
    <scope>NUCLEOTIDE SEQUENCE [LARGE SCALE GENOMIC DNA]</scope>
    <source>
        <strain evidence="2">CCUG 59189</strain>
    </source>
</reference>
<keyword evidence="2" id="KW-1185">Reference proteome</keyword>
<protein>
    <submittedName>
        <fullName evidence="1">Uncharacterized protein</fullName>
    </submittedName>
</protein>
<accession>A0ABW3S5D3</accession>
<sequence>MKKVKKLLNEIDSLTDAERKELFFEIFQKYVPESFSVGDNYNFWFDGADDVYDGL</sequence>
<proteinExistence type="predicted"/>
<organism evidence="1 2">
    <name type="scientific">Paenibacillus puldeungensis</name>
    <dbReference type="NCBI Taxonomy" id="696536"/>
    <lineage>
        <taxon>Bacteria</taxon>
        <taxon>Bacillati</taxon>
        <taxon>Bacillota</taxon>
        <taxon>Bacilli</taxon>
        <taxon>Bacillales</taxon>
        <taxon>Paenibacillaceae</taxon>
        <taxon>Paenibacillus</taxon>
    </lineage>
</organism>
<evidence type="ECO:0000313" key="2">
    <source>
        <dbReference type="Proteomes" id="UP001597262"/>
    </source>
</evidence>
<dbReference type="Proteomes" id="UP001597262">
    <property type="component" value="Unassembled WGS sequence"/>
</dbReference>
<dbReference type="EMBL" id="JBHTLM010000040">
    <property type="protein sequence ID" value="MFD1179717.1"/>
    <property type="molecule type" value="Genomic_DNA"/>
</dbReference>
<dbReference type="RefSeq" id="WP_379322139.1">
    <property type="nucleotide sequence ID" value="NZ_JBHTLM010000040.1"/>
</dbReference>
<name>A0ABW3S5D3_9BACL</name>
<comment type="caution">
    <text evidence="1">The sequence shown here is derived from an EMBL/GenBank/DDBJ whole genome shotgun (WGS) entry which is preliminary data.</text>
</comment>
<evidence type="ECO:0000313" key="1">
    <source>
        <dbReference type="EMBL" id="MFD1179717.1"/>
    </source>
</evidence>
<gene>
    <name evidence="1" type="ORF">ACFQ3W_25920</name>
</gene>